<comment type="caution">
    <text evidence="1">The sequence shown here is derived from an EMBL/GenBank/DDBJ whole genome shotgun (WGS) entry which is preliminary data.</text>
</comment>
<gene>
    <name evidence="1" type="ORF">CGS58_13205</name>
</gene>
<organism evidence="1 2">
    <name type="scientific">Faecalibacterium prausnitzii</name>
    <dbReference type="NCBI Taxonomy" id="853"/>
    <lineage>
        <taxon>Bacteria</taxon>
        <taxon>Bacillati</taxon>
        <taxon>Bacillota</taxon>
        <taxon>Clostridia</taxon>
        <taxon>Eubacteriales</taxon>
        <taxon>Oscillospiraceae</taxon>
        <taxon>Faecalibacterium</taxon>
    </lineage>
</organism>
<dbReference type="EMBL" id="NMTY01000032">
    <property type="protein sequence ID" value="PDX80175.1"/>
    <property type="molecule type" value="Genomic_DNA"/>
</dbReference>
<proteinExistence type="predicted"/>
<name>A0A2A7ALZ3_9FIRM</name>
<dbReference type="Pfam" id="PF05119">
    <property type="entry name" value="Terminase_4"/>
    <property type="match status" value="1"/>
</dbReference>
<accession>A0A2A7ALZ3</accession>
<sequence length="121" mass="13594">MAKRMKTVPTCEKYRQELQEIEDAAKAANCDTNFLYRTTLDRYVTQLDLLTNAQDDMNKNGLTVRKITPRGAEVEVANPAIQIYNQTASAANSTVSTLLRIVQTFKFMAAKADEADEDDEL</sequence>
<protein>
    <recommendedName>
        <fullName evidence="3">Terminase</fullName>
    </recommendedName>
</protein>
<dbReference type="AlphaFoldDB" id="A0A2A7ALZ3"/>
<evidence type="ECO:0000313" key="1">
    <source>
        <dbReference type="EMBL" id="PDX80175.1"/>
    </source>
</evidence>
<evidence type="ECO:0008006" key="3">
    <source>
        <dbReference type="Google" id="ProtNLM"/>
    </source>
</evidence>
<dbReference type="InterPro" id="IPR006448">
    <property type="entry name" value="Phage_term_ssu_P27"/>
</dbReference>
<evidence type="ECO:0000313" key="2">
    <source>
        <dbReference type="Proteomes" id="UP000220005"/>
    </source>
</evidence>
<dbReference type="Proteomes" id="UP000220005">
    <property type="component" value="Unassembled WGS sequence"/>
</dbReference>
<reference evidence="1 2" key="1">
    <citation type="journal article" date="2017" name="Front. Microbiol.">
        <title>New Insights into the Diversity of the Genus Faecalibacterium.</title>
        <authorList>
            <person name="Benevides L."/>
            <person name="Burman S."/>
            <person name="Martin R."/>
            <person name="Robert V."/>
            <person name="Thomas M."/>
            <person name="Miquel S."/>
            <person name="Chain F."/>
            <person name="Sokol H."/>
            <person name="Bermudez-Humaran L.G."/>
            <person name="Morrison M."/>
            <person name="Langella P."/>
            <person name="Azevedo V.A."/>
            <person name="Chatel J.M."/>
            <person name="Soares S."/>
        </authorList>
    </citation>
    <scope>NUCLEOTIDE SEQUENCE [LARGE SCALE GENOMIC DNA]</scope>
    <source>
        <strain evidence="1 2">CNCM I 4575</strain>
    </source>
</reference>
<dbReference type="RefSeq" id="WP_097840176.1">
    <property type="nucleotide sequence ID" value="NZ_NMTY01000032.1"/>
</dbReference>